<dbReference type="Pfam" id="PF01208">
    <property type="entry name" value="URO-D"/>
    <property type="match status" value="1"/>
</dbReference>
<accession>A0A2M7S7S5</accession>
<dbReference type="InterPro" id="IPR052024">
    <property type="entry name" value="Methanogen_methyltrans"/>
</dbReference>
<dbReference type="GO" id="GO:0004853">
    <property type="term" value="F:uroporphyrinogen decarboxylase activity"/>
    <property type="evidence" value="ECO:0007669"/>
    <property type="project" value="InterPro"/>
</dbReference>
<organism evidence="2 3">
    <name type="scientific">Candidatus Desantisbacteria bacterium CG_4_10_14_0_8_um_filter_48_22</name>
    <dbReference type="NCBI Taxonomy" id="1974543"/>
    <lineage>
        <taxon>Bacteria</taxon>
        <taxon>Candidatus Desantisiibacteriota</taxon>
    </lineage>
</organism>
<reference evidence="3" key="1">
    <citation type="submission" date="2017-09" db="EMBL/GenBank/DDBJ databases">
        <title>Depth-based differentiation of microbial function through sediment-hosted aquifers and enrichment of novel symbionts in the deep terrestrial subsurface.</title>
        <authorList>
            <person name="Probst A.J."/>
            <person name="Ladd B."/>
            <person name="Jarett J.K."/>
            <person name="Geller-Mcgrath D.E."/>
            <person name="Sieber C.M.K."/>
            <person name="Emerson J.B."/>
            <person name="Anantharaman K."/>
            <person name="Thomas B.C."/>
            <person name="Malmstrom R."/>
            <person name="Stieglmeier M."/>
            <person name="Klingl A."/>
            <person name="Woyke T."/>
            <person name="Ryan C.M."/>
            <person name="Banfield J.F."/>
        </authorList>
    </citation>
    <scope>NUCLEOTIDE SEQUENCE [LARGE SCALE GENOMIC DNA]</scope>
</reference>
<dbReference type="EMBL" id="PFMR01000253">
    <property type="protein sequence ID" value="PIZ15576.1"/>
    <property type="molecule type" value="Genomic_DNA"/>
</dbReference>
<evidence type="ECO:0000313" key="2">
    <source>
        <dbReference type="EMBL" id="PIZ15576.1"/>
    </source>
</evidence>
<dbReference type="InterPro" id="IPR000257">
    <property type="entry name" value="Uroporphyrinogen_deCOase"/>
</dbReference>
<comment type="caution">
    <text evidence="2">The sequence shown here is derived from an EMBL/GenBank/DDBJ whole genome shotgun (WGS) entry which is preliminary data.</text>
</comment>
<evidence type="ECO:0000259" key="1">
    <source>
        <dbReference type="Pfam" id="PF01208"/>
    </source>
</evidence>
<evidence type="ECO:0000313" key="3">
    <source>
        <dbReference type="Proteomes" id="UP000229307"/>
    </source>
</evidence>
<dbReference type="GO" id="GO:0006779">
    <property type="term" value="P:porphyrin-containing compound biosynthetic process"/>
    <property type="evidence" value="ECO:0007669"/>
    <property type="project" value="InterPro"/>
</dbReference>
<dbReference type="Proteomes" id="UP000229307">
    <property type="component" value="Unassembled WGS sequence"/>
</dbReference>
<proteinExistence type="predicted"/>
<dbReference type="Gene3D" id="3.20.20.210">
    <property type="match status" value="1"/>
</dbReference>
<gene>
    <name evidence="2" type="ORF">COY52_09430</name>
</gene>
<sequence length="386" mass="43677">MRFELDIDYPVEKMEQSRKRLEAWSRFCYVDRVPVQYCVVPRYFAPLFKLRYIDLFKDVETHYYMQLQFAKYRLENIPEDFCTAPVINIAPYFDNVIPPSGQGGEVGWVDDGPPRAIPVIRTVEQMERFEIARPDTGLRGKSIEWWQKMKEFAAQTRITFNGKEGSVNIALGLGGLSSHMIAVDLVGADFYWWMLEYPEQSHRFLEKITRGEIATEENARKLMGIPLCGDSYCLAEDSAQIMSSALFKEFCVPYSRAIFERFGRVERAIHMCGNSAHLLQALRDDMKMNTFILFGYLVPPKVAAANLGGVSRMMGNIDPMLMKDGNYQQVKQAALECIEAIGPSGGFMLGDGANVCPGTPLQSFKAIMEAAEEYGLGGNSLQRLPQ</sequence>
<dbReference type="InterPro" id="IPR038071">
    <property type="entry name" value="UROD/MetE-like_sf"/>
</dbReference>
<protein>
    <recommendedName>
        <fullName evidence="1">Uroporphyrinogen decarboxylase (URO-D) domain-containing protein</fullName>
    </recommendedName>
</protein>
<dbReference type="PANTHER" id="PTHR47099">
    <property type="entry name" value="METHYLCOBAMIDE:COM METHYLTRANSFERASE MTBA"/>
    <property type="match status" value="1"/>
</dbReference>
<feature type="domain" description="Uroporphyrinogen decarboxylase (URO-D)" evidence="1">
    <location>
        <begin position="91"/>
        <end position="374"/>
    </location>
</feature>
<dbReference type="PANTHER" id="PTHR47099:SF1">
    <property type="entry name" value="METHYLCOBAMIDE:COM METHYLTRANSFERASE MTBA"/>
    <property type="match status" value="1"/>
</dbReference>
<dbReference type="SUPFAM" id="SSF51726">
    <property type="entry name" value="UROD/MetE-like"/>
    <property type="match status" value="1"/>
</dbReference>
<dbReference type="AlphaFoldDB" id="A0A2M7S7S5"/>
<name>A0A2M7S7S5_9BACT</name>